<reference evidence="5 6" key="1">
    <citation type="submission" date="2024-07" db="EMBL/GenBank/DDBJ databases">
        <title>Section-level genome sequencing and comparative genomics of Aspergillus sections Usti and Cavernicolus.</title>
        <authorList>
            <consortium name="Lawrence Berkeley National Laboratory"/>
            <person name="Nybo J.L."/>
            <person name="Vesth T.C."/>
            <person name="Theobald S."/>
            <person name="Frisvad J.C."/>
            <person name="Larsen T.O."/>
            <person name="Kjaerboelling I."/>
            <person name="Rothschild-Mancinelli K."/>
            <person name="Lyhne E.K."/>
            <person name="Kogle M.E."/>
            <person name="Barry K."/>
            <person name="Clum A."/>
            <person name="Na H."/>
            <person name="Ledsgaard L."/>
            <person name="Lin J."/>
            <person name="Lipzen A."/>
            <person name="Kuo A."/>
            <person name="Riley R."/>
            <person name="Mondo S."/>
            <person name="Labutti K."/>
            <person name="Haridas S."/>
            <person name="Pangalinan J."/>
            <person name="Salamov A.A."/>
            <person name="Simmons B.A."/>
            <person name="Magnuson J.K."/>
            <person name="Chen J."/>
            <person name="Drula E."/>
            <person name="Henrissat B."/>
            <person name="Wiebenga A."/>
            <person name="Lubbers R.J."/>
            <person name="Gomes A.C."/>
            <person name="Makela M.R."/>
            <person name="Stajich J."/>
            <person name="Grigoriev I.V."/>
            <person name="Mortensen U.H."/>
            <person name="De Vries R.P."/>
            <person name="Baker S.E."/>
            <person name="Andersen M.R."/>
        </authorList>
    </citation>
    <scope>NUCLEOTIDE SEQUENCE [LARGE SCALE GENOMIC DNA]</scope>
    <source>
        <strain evidence="5 6">CBS 123904</strain>
    </source>
</reference>
<keyword evidence="6" id="KW-1185">Reference proteome</keyword>
<dbReference type="PANTHER" id="PTHR43563">
    <property type="entry name" value="AMINE OXIDASE"/>
    <property type="match status" value="1"/>
</dbReference>
<comment type="catalytic activity">
    <reaction evidence="3">
        <text>a secondary aliphatic amine + O2 + H2O = a primary amine + an aldehyde + H2O2</text>
        <dbReference type="Rhea" id="RHEA:26414"/>
        <dbReference type="ChEBI" id="CHEBI:15377"/>
        <dbReference type="ChEBI" id="CHEBI:15379"/>
        <dbReference type="ChEBI" id="CHEBI:16240"/>
        <dbReference type="ChEBI" id="CHEBI:17478"/>
        <dbReference type="ChEBI" id="CHEBI:58855"/>
        <dbReference type="ChEBI" id="CHEBI:65296"/>
        <dbReference type="EC" id="1.4.3.4"/>
    </reaction>
</comment>
<sequence length="363" mass="40137">MTTRDAYLRDRDGAFKQGLRCTGAISPRSNIPANQPGPFDVVVLGAGYAGLTIQSSSAEARDRLGGRTYTADIDGHLYEMGGTWIHWQQPHVFREMSRYGFTQMLDSNASEVGCNYFTVWVDNTPVNMNNEEAERQARISFELFCNVDGKQCRELIPFPHDPHYNPSVSAYGAMSAAQRISEIRCALSDLQLSILEAYIGAISGNDMETTGLFDILRWWALSGYSLTGVSEFTERYKIAAGQSKFATAFFNEALTNKNLSYSFDTRVVLIKDSAGGLVTVSTATGKTFAAKRLVCTMPLNILHEVNFDPPFHPAKQAASQKGHSGLGAKFSADGRLFDKYFMRIDRLAKFPNCLHSTNVLVPT</sequence>
<dbReference type="InterPro" id="IPR036188">
    <property type="entry name" value="FAD/NAD-bd_sf"/>
</dbReference>
<dbReference type="InterPro" id="IPR050703">
    <property type="entry name" value="Flavin_MAO"/>
</dbReference>
<gene>
    <name evidence="5" type="ORF">BJY01DRAFT_248722</name>
</gene>
<evidence type="ECO:0000313" key="6">
    <source>
        <dbReference type="Proteomes" id="UP001610446"/>
    </source>
</evidence>
<protein>
    <recommendedName>
        <fullName evidence="2">monoamine oxidase</fullName>
        <ecNumber evidence="2">1.4.3.4</ecNumber>
    </recommendedName>
</protein>
<evidence type="ECO:0000259" key="4">
    <source>
        <dbReference type="Pfam" id="PF01593"/>
    </source>
</evidence>
<evidence type="ECO:0000313" key="5">
    <source>
        <dbReference type="EMBL" id="KAL2843137.1"/>
    </source>
</evidence>
<dbReference type="Proteomes" id="UP001610446">
    <property type="component" value="Unassembled WGS sequence"/>
</dbReference>
<comment type="caution">
    <text evidence="5">The sequence shown here is derived from an EMBL/GenBank/DDBJ whole genome shotgun (WGS) entry which is preliminary data.</text>
</comment>
<name>A0ABR4JTN2_9EURO</name>
<dbReference type="EC" id="1.4.3.4" evidence="2"/>
<dbReference type="Pfam" id="PF01593">
    <property type="entry name" value="Amino_oxidase"/>
    <property type="match status" value="1"/>
</dbReference>
<evidence type="ECO:0000256" key="2">
    <source>
        <dbReference type="ARBA" id="ARBA00012804"/>
    </source>
</evidence>
<evidence type="ECO:0000256" key="3">
    <source>
        <dbReference type="ARBA" id="ARBA00048448"/>
    </source>
</evidence>
<proteinExistence type="inferred from homology"/>
<dbReference type="PANTHER" id="PTHR43563:SF1">
    <property type="entry name" value="AMINE OXIDASE [FLAVIN-CONTAINING] B"/>
    <property type="match status" value="1"/>
</dbReference>
<dbReference type="InterPro" id="IPR002937">
    <property type="entry name" value="Amino_oxidase"/>
</dbReference>
<dbReference type="Gene3D" id="3.90.660.10">
    <property type="match status" value="1"/>
</dbReference>
<dbReference type="SUPFAM" id="SSF51905">
    <property type="entry name" value="FAD/NAD(P)-binding domain"/>
    <property type="match status" value="1"/>
</dbReference>
<accession>A0ABR4JTN2</accession>
<comment type="similarity">
    <text evidence="1">Belongs to the flavin monoamine oxidase family.</text>
</comment>
<dbReference type="EMBL" id="JBFXLU010000092">
    <property type="protein sequence ID" value="KAL2843137.1"/>
    <property type="molecule type" value="Genomic_DNA"/>
</dbReference>
<organism evidence="5 6">
    <name type="scientific">Aspergillus pseudoustus</name>
    <dbReference type="NCBI Taxonomy" id="1810923"/>
    <lineage>
        <taxon>Eukaryota</taxon>
        <taxon>Fungi</taxon>
        <taxon>Dikarya</taxon>
        <taxon>Ascomycota</taxon>
        <taxon>Pezizomycotina</taxon>
        <taxon>Eurotiomycetes</taxon>
        <taxon>Eurotiomycetidae</taxon>
        <taxon>Eurotiales</taxon>
        <taxon>Aspergillaceae</taxon>
        <taxon>Aspergillus</taxon>
        <taxon>Aspergillus subgen. Nidulantes</taxon>
    </lineage>
</organism>
<feature type="domain" description="Amine oxidase" evidence="4">
    <location>
        <begin position="59"/>
        <end position="329"/>
    </location>
</feature>
<evidence type="ECO:0000256" key="1">
    <source>
        <dbReference type="ARBA" id="ARBA00005995"/>
    </source>
</evidence>
<dbReference type="Gene3D" id="3.50.50.60">
    <property type="entry name" value="FAD/NAD(P)-binding domain"/>
    <property type="match status" value="1"/>
</dbReference>